<protein>
    <submittedName>
        <fullName evidence="6">Transglycosylase SLT domain-containing protein</fullName>
    </submittedName>
</protein>
<dbReference type="EMBL" id="JBHSBD010000062">
    <property type="protein sequence ID" value="MFC3969308.1"/>
    <property type="molecule type" value="Genomic_DNA"/>
</dbReference>
<dbReference type="PROSITE" id="PS00922">
    <property type="entry name" value="TRANSGLYCOSYLASE"/>
    <property type="match status" value="1"/>
</dbReference>
<dbReference type="InterPro" id="IPR008258">
    <property type="entry name" value="Transglycosylase_SLT_dom_1"/>
</dbReference>
<comment type="caution">
    <text evidence="6">The sequence shown here is derived from an EMBL/GenBank/DDBJ whole genome shotgun (WGS) entry which is preliminary data.</text>
</comment>
<dbReference type="SUPFAM" id="SSF48435">
    <property type="entry name" value="Bacterial muramidases"/>
    <property type="match status" value="1"/>
</dbReference>
<feature type="chain" id="PRO_5046163122" evidence="4">
    <location>
        <begin position="23"/>
        <end position="691"/>
    </location>
</feature>
<keyword evidence="3 4" id="KW-0732">Signal</keyword>
<evidence type="ECO:0000259" key="5">
    <source>
        <dbReference type="Pfam" id="PF01464"/>
    </source>
</evidence>
<sequence length="691" mass="75202">MKTYLCVTSLTLLLTTSAVVCAPLPDGPLPHPVSRPGEFQPAAVPVPEITGSIPRSAAPREGDDSLSLLKQGLDALSSRDIGSALAARDALTHDSLDHHLLTWAIATSGARGVPSSEIAEAQQELGGWPGLSRLRANSERSLFAENPPPAQVLAAFGSTFPETPQGAMILARSLAAQGNGPGAAKILRPFWIGYTLDKDVEDQILREFGSVLTASDHRARMDYLMYRGRSAQAQRFSELGRATSLYKAWVAVATNAKNAATLMSNVERSLQDDPAFLFVRIEYLRRQDKYEQAAALLARAPKDRGDMVNASEWWNERRIIARGLADTGDFRSAYQVVAAHSAKNPTDIVDAEFHAGWYALRGMRDAKTASLHFERILKASSRPLSASRAWYWLGRSAEAGGPGNARDYFSKAAAYSATFYGQLAAARLNRPTLNVSYPTPSAQDRRLFESREAVRAIDRLDQAGHSKRADALYKALADEMTSPGELAILAARAERNNNHAMSLEIGKSAFNRGLDVAALAFPIGVIPPSANINGSGKALAYSIARQESAFNPSAISGADARGLLQLLPGTAKAVASRHGLPFTAAKLTSDPGYNATLGAHYLGEQIDAFDGSYIMTFIAYNAGPRRVPEWIARYGDPRGKTIDEVVDWIERIPFPETRNYVQRVMENYQVYKVRLGQKADIVDDLRFGRRS</sequence>
<evidence type="ECO:0000256" key="2">
    <source>
        <dbReference type="ARBA" id="ARBA00009387"/>
    </source>
</evidence>
<dbReference type="Proteomes" id="UP001595697">
    <property type="component" value="Unassembled WGS sequence"/>
</dbReference>
<keyword evidence="7" id="KW-1185">Reference proteome</keyword>
<dbReference type="PANTHER" id="PTHR37423:SF2">
    <property type="entry name" value="MEMBRANE-BOUND LYTIC MUREIN TRANSGLYCOSYLASE C"/>
    <property type="match status" value="1"/>
</dbReference>
<feature type="signal peptide" evidence="4">
    <location>
        <begin position="1"/>
        <end position="22"/>
    </location>
</feature>
<evidence type="ECO:0000313" key="7">
    <source>
        <dbReference type="Proteomes" id="UP001595697"/>
    </source>
</evidence>
<comment type="similarity">
    <text evidence="1">Belongs to the transglycosylase Slt family.</text>
</comment>
<evidence type="ECO:0000256" key="3">
    <source>
        <dbReference type="ARBA" id="ARBA00022729"/>
    </source>
</evidence>
<gene>
    <name evidence="6" type="ORF">ACFOVS_14425</name>
</gene>
<reference evidence="7" key="1">
    <citation type="journal article" date="2019" name="Int. J. Syst. Evol. Microbiol.">
        <title>The Global Catalogue of Microorganisms (GCM) 10K type strain sequencing project: providing services to taxonomists for standard genome sequencing and annotation.</title>
        <authorList>
            <consortium name="The Broad Institute Genomics Platform"/>
            <consortium name="The Broad Institute Genome Sequencing Center for Infectious Disease"/>
            <person name="Wu L."/>
            <person name="Ma J."/>
        </authorList>
    </citation>
    <scope>NUCLEOTIDE SEQUENCE [LARGE SCALE GENOMIC DNA]</scope>
    <source>
        <strain evidence="7">TBRC 5781</strain>
    </source>
</reference>
<name>A0ABV8EAA2_9HYPH</name>
<dbReference type="InterPro" id="IPR023346">
    <property type="entry name" value="Lysozyme-like_dom_sf"/>
</dbReference>
<dbReference type="RefSeq" id="WP_247260740.1">
    <property type="nucleotide sequence ID" value="NZ_JALJQZ010000011.1"/>
</dbReference>
<evidence type="ECO:0000256" key="1">
    <source>
        <dbReference type="ARBA" id="ARBA00007734"/>
    </source>
</evidence>
<dbReference type="InterPro" id="IPR000189">
    <property type="entry name" value="Transglyc_AS"/>
</dbReference>
<dbReference type="PANTHER" id="PTHR37423">
    <property type="entry name" value="SOLUBLE LYTIC MUREIN TRANSGLYCOSYLASE-RELATED"/>
    <property type="match status" value="1"/>
</dbReference>
<dbReference type="Pfam" id="PF01464">
    <property type="entry name" value="SLT"/>
    <property type="match status" value="1"/>
</dbReference>
<evidence type="ECO:0000256" key="4">
    <source>
        <dbReference type="SAM" id="SignalP"/>
    </source>
</evidence>
<accession>A0ABV8EAA2</accession>
<dbReference type="SUPFAM" id="SSF53955">
    <property type="entry name" value="Lysozyme-like"/>
    <property type="match status" value="1"/>
</dbReference>
<dbReference type="InterPro" id="IPR008939">
    <property type="entry name" value="Lytic_TGlycosylase_superhlx_U"/>
</dbReference>
<evidence type="ECO:0000313" key="6">
    <source>
        <dbReference type="EMBL" id="MFC3969308.1"/>
    </source>
</evidence>
<proteinExistence type="inferred from homology"/>
<dbReference type="Gene3D" id="1.25.20.10">
    <property type="entry name" value="Bacterial muramidases"/>
    <property type="match status" value="1"/>
</dbReference>
<organism evidence="6 7">
    <name type="scientific">Rhizobium lemnae</name>
    <dbReference type="NCBI Taxonomy" id="1214924"/>
    <lineage>
        <taxon>Bacteria</taxon>
        <taxon>Pseudomonadati</taxon>
        <taxon>Pseudomonadota</taxon>
        <taxon>Alphaproteobacteria</taxon>
        <taxon>Hyphomicrobiales</taxon>
        <taxon>Rhizobiaceae</taxon>
        <taxon>Rhizobium/Agrobacterium group</taxon>
        <taxon>Rhizobium</taxon>
    </lineage>
</organism>
<feature type="domain" description="Transglycosylase SLT" evidence="5">
    <location>
        <begin position="533"/>
        <end position="638"/>
    </location>
</feature>
<comment type="similarity">
    <text evidence="2">Belongs to the virb1 family.</text>
</comment>
<dbReference type="CDD" id="cd13401">
    <property type="entry name" value="Slt70-like"/>
    <property type="match status" value="1"/>
</dbReference>
<dbReference type="Gene3D" id="1.10.530.10">
    <property type="match status" value="1"/>
</dbReference>